<gene>
    <name evidence="2" type="ORF">WG900_14495</name>
</gene>
<feature type="domain" description="Aminoglycoside phosphotransferase" evidence="1">
    <location>
        <begin position="76"/>
        <end position="248"/>
    </location>
</feature>
<evidence type="ECO:0000313" key="2">
    <source>
        <dbReference type="EMBL" id="MEJ6011130.1"/>
    </source>
</evidence>
<keyword evidence="3" id="KW-1185">Reference proteome</keyword>
<evidence type="ECO:0000313" key="3">
    <source>
        <dbReference type="Proteomes" id="UP001379235"/>
    </source>
</evidence>
<comment type="caution">
    <text evidence="2">The sequence shown here is derived from an EMBL/GenBank/DDBJ whole genome shotgun (WGS) entry which is preliminary data.</text>
</comment>
<dbReference type="InterPro" id="IPR002575">
    <property type="entry name" value="Aminoglycoside_PTrfase"/>
</dbReference>
<dbReference type="Pfam" id="PF01636">
    <property type="entry name" value="APH"/>
    <property type="match status" value="1"/>
</dbReference>
<dbReference type="RefSeq" id="WP_339968018.1">
    <property type="nucleotide sequence ID" value="NZ_JBBHJY010000007.1"/>
</dbReference>
<name>A0ABU8SAX6_9SPHN</name>
<dbReference type="Gene3D" id="3.90.1200.10">
    <property type="match status" value="1"/>
</dbReference>
<dbReference type="EMBL" id="JBBHJY010000007">
    <property type="protein sequence ID" value="MEJ6011130.1"/>
    <property type="molecule type" value="Genomic_DNA"/>
</dbReference>
<dbReference type="SUPFAM" id="SSF56112">
    <property type="entry name" value="Protein kinase-like (PK-like)"/>
    <property type="match status" value="1"/>
</dbReference>
<accession>A0ABU8SAX6</accession>
<sequence>MFKPQGTTPRDHDTHDADVALLTAYLEDELGASQIELHKERRWRPVWRATMMRNGQPTELLLKGERTWLTHPYPLDYEKDMQRTLHENGVPIPAILGYCPEPAAIVMEWVRGGRDPGLIQQAIEQGSEMTEDRWQASLSYMEILARMHSIPPEKFVAAGALMPADDRAIALGNFELFHAMTGMNGISDPFIHFFAGWLRRNYPKGTSRVSFLTGDCGQFLSDGPEVTCILDVEIGHLGDPMRDLACYRGRHPIENMGDVPALFLHYEQASGQPLDYDAIAFHTVAFLCEAYYGPFFGLHDMGRGGDWVESMVQIAVIGRRAVEALAEIIGLELDDITLPPPEATPLEDLALGKLIAELGRLPESDALPDWQRNVLASIPHYLKNRGHYRQWCEAADIAETAALTGSHPANVTEADAALTRFITAAGAEQDAALTRLFHRRFLRQCLIIAGADPAPDHIALAKMEPILDRKLD</sequence>
<dbReference type="InterPro" id="IPR011009">
    <property type="entry name" value="Kinase-like_dom_sf"/>
</dbReference>
<reference evidence="2 3" key="1">
    <citation type="submission" date="2024-03" db="EMBL/GenBank/DDBJ databases">
        <authorList>
            <person name="Jo J.-H."/>
        </authorList>
    </citation>
    <scope>NUCLEOTIDE SEQUENCE [LARGE SCALE GENOMIC DNA]</scope>
    <source>
        <strain evidence="2 3">AS3R-12</strain>
    </source>
</reference>
<proteinExistence type="predicted"/>
<protein>
    <submittedName>
        <fullName evidence="2">Phosphotransferase</fullName>
    </submittedName>
</protein>
<organism evidence="2 3">
    <name type="scientific">Novosphingobium aquae</name>
    <dbReference type="NCBI Taxonomy" id="3133435"/>
    <lineage>
        <taxon>Bacteria</taxon>
        <taxon>Pseudomonadati</taxon>
        <taxon>Pseudomonadota</taxon>
        <taxon>Alphaproteobacteria</taxon>
        <taxon>Sphingomonadales</taxon>
        <taxon>Sphingomonadaceae</taxon>
        <taxon>Novosphingobium</taxon>
    </lineage>
</organism>
<evidence type="ECO:0000259" key="1">
    <source>
        <dbReference type="Pfam" id="PF01636"/>
    </source>
</evidence>
<dbReference type="Proteomes" id="UP001379235">
    <property type="component" value="Unassembled WGS sequence"/>
</dbReference>